<dbReference type="RefSeq" id="YP_010800838.1">
    <property type="nucleotide sequence ID" value="NC_076905.1"/>
</dbReference>
<proteinExistence type="predicted"/>
<evidence type="ECO:0000313" key="2">
    <source>
        <dbReference type="Proteomes" id="UP000829694"/>
    </source>
</evidence>
<sequence length="134" mass="15546">MVFITTETECKSAAESIINNQFVTMECAICLNEIDKNNKGVIYITCGGTADLERAMCRECDKRLEKQDPYKRNIEYRFEYPFINDEHTKSFLNKSKTFVLNEGEEEKIEAFSKALKNTVDGYQDVEYSLKLILK</sequence>
<keyword evidence="2" id="KW-1185">Reference proteome</keyword>
<reference evidence="1" key="1">
    <citation type="journal article" date="2020" name="Viruses">
        <title>Genome Analysis of a Novel Clade b Betabaculovirus Isolated from the Legume Pest Matsumuraeses phaseoli (Lepidoptera: Tortricidae).</title>
        <authorList>
            <person name="Shu R."/>
            <person name="Meng Q."/>
            <person name="Miao L."/>
            <person name="Liang H."/>
            <person name="Chen J."/>
            <person name="Xu Y."/>
            <person name="Cheng L."/>
            <person name="Jin W."/>
            <person name="Qin Q."/>
            <person name="Zhang H."/>
        </authorList>
    </citation>
    <scope>NUCLEOTIDE SEQUENCE</scope>
    <source>
        <strain evidence="1">IOZ01</strain>
    </source>
</reference>
<dbReference type="GeneID" id="80539484"/>
<dbReference type="EMBL" id="MT844067">
    <property type="protein sequence ID" value="QOD40083.1"/>
    <property type="molecule type" value="Genomic_DNA"/>
</dbReference>
<dbReference type="InterPro" id="IPR008573">
    <property type="entry name" value="Baculovirus_U-box/Ring-like"/>
</dbReference>
<name>A0AAE7MLH3_9BBAC</name>
<dbReference type="Proteomes" id="UP000829694">
    <property type="component" value="Segment"/>
</dbReference>
<evidence type="ECO:0000313" key="1">
    <source>
        <dbReference type="EMBL" id="QOD40083.1"/>
    </source>
</evidence>
<accession>A0AAE7MLH3</accession>
<organism evidence="1 2">
    <name type="scientific">Matsumuraeses phaseoli granulovirus</name>
    <dbReference type="NCBI Taxonomy" id="2760664"/>
    <lineage>
        <taxon>Viruses</taxon>
        <taxon>Viruses incertae sedis</taxon>
        <taxon>Naldaviricetes</taxon>
        <taxon>Lefavirales</taxon>
        <taxon>Baculoviridae</taxon>
        <taxon>Betabaculovirus</taxon>
        <taxon>Betabaculovirus maphaseoli</taxon>
    </lineage>
</organism>
<dbReference type="Pfam" id="PF05883">
    <property type="entry name" value="Baculo_RING"/>
    <property type="match status" value="1"/>
</dbReference>
<protein>
    <submittedName>
        <fullName evidence="1">Maph120</fullName>
    </submittedName>
</protein>
<dbReference type="KEGG" id="vg:80539484"/>
<gene>
    <name evidence="1" type="primary">Maph120</name>
    <name evidence="1" type="ORF">H4Q86_120</name>
</gene>